<dbReference type="GeneID" id="39586329"/>
<organism evidence="7 8">
    <name type="scientific">Apiotrichum porosum</name>
    <dbReference type="NCBI Taxonomy" id="105984"/>
    <lineage>
        <taxon>Eukaryota</taxon>
        <taxon>Fungi</taxon>
        <taxon>Dikarya</taxon>
        <taxon>Basidiomycota</taxon>
        <taxon>Agaricomycotina</taxon>
        <taxon>Tremellomycetes</taxon>
        <taxon>Trichosporonales</taxon>
        <taxon>Trichosporonaceae</taxon>
        <taxon>Apiotrichum</taxon>
    </lineage>
</organism>
<keyword evidence="2 5" id="KW-0812">Transmembrane</keyword>
<feature type="transmembrane region" description="Helical" evidence="5">
    <location>
        <begin position="442"/>
        <end position="463"/>
    </location>
</feature>
<feature type="transmembrane region" description="Helical" evidence="5">
    <location>
        <begin position="113"/>
        <end position="134"/>
    </location>
</feature>
<dbReference type="Proteomes" id="UP000279236">
    <property type="component" value="Unassembled WGS sequence"/>
</dbReference>
<dbReference type="InterPro" id="IPR011701">
    <property type="entry name" value="MFS"/>
</dbReference>
<comment type="caution">
    <text evidence="7">The sequence shown here is derived from an EMBL/GenBank/DDBJ whole genome shotgun (WGS) entry which is preliminary data.</text>
</comment>
<evidence type="ECO:0000313" key="8">
    <source>
        <dbReference type="Proteomes" id="UP000279236"/>
    </source>
</evidence>
<feature type="transmembrane region" description="Helical" evidence="5">
    <location>
        <begin position="69"/>
        <end position="93"/>
    </location>
</feature>
<dbReference type="EMBL" id="RSCE01000011">
    <property type="protein sequence ID" value="RSH78865.1"/>
    <property type="molecule type" value="Genomic_DNA"/>
</dbReference>
<keyword evidence="3 5" id="KW-1133">Transmembrane helix</keyword>
<keyword evidence="8" id="KW-1185">Reference proteome</keyword>
<dbReference type="SUPFAM" id="SSF103473">
    <property type="entry name" value="MFS general substrate transporter"/>
    <property type="match status" value="1"/>
</dbReference>
<dbReference type="OrthoDB" id="2585655at2759"/>
<accession>A0A427XIY3</accession>
<evidence type="ECO:0000256" key="5">
    <source>
        <dbReference type="SAM" id="Phobius"/>
    </source>
</evidence>
<dbReference type="InterPro" id="IPR020846">
    <property type="entry name" value="MFS_dom"/>
</dbReference>
<evidence type="ECO:0000256" key="3">
    <source>
        <dbReference type="ARBA" id="ARBA00022989"/>
    </source>
</evidence>
<proteinExistence type="predicted"/>
<dbReference type="PROSITE" id="PS50850">
    <property type="entry name" value="MFS"/>
    <property type="match status" value="1"/>
</dbReference>
<dbReference type="AlphaFoldDB" id="A0A427XIY3"/>
<dbReference type="PANTHER" id="PTHR23502">
    <property type="entry name" value="MAJOR FACILITATOR SUPERFAMILY"/>
    <property type="match status" value="1"/>
</dbReference>
<reference evidence="7 8" key="1">
    <citation type="submission" date="2018-11" db="EMBL/GenBank/DDBJ databases">
        <title>Genome sequence of Apiotrichum porosum DSM 27194.</title>
        <authorList>
            <person name="Aliyu H."/>
            <person name="Gorte O."/>
            <person name="Ochsenreither K."/>
        </authorList>
    </citation>
    <scope>NUCLEOTIDE SEQUENCE [LARGE SCALE GENOMIC DNA]</scope>
    <source>
        <strain evidence="7 8">DSM 27194</strain>
    </source>
</reference>
<gene>
    <name evidence="7" type="ORF">EHS24_001786</name>
</gene>
<feature type="transmembrane region" description="Helical" evidence="5">
    <location>
        <begin position="141"/>
        <end position="159"/>
    </location>
</feature>
<protein>
    <recommendedName>
        <fullName evidence="6">Major facilitator superfamily (MFS) profile domain-containing protein</fullName>
    </recommendedName>
</protein>
<feature type="transmembrane region" description="Helical" evidence="5">
    <location>
        <begin position="331"/>
        <end position="357"/>
    </location>
</feature>
<dbReference type="InterPro" id="IPR036259">
    <property type="entry name" value="MFS_trans_sf"/>
</dbReference>
<dbReference type="GO" id="GO:0005886">
    <property type="term" value="C:plasma membrane"/>
    <property type="evidence" value="ECO:0007669"/>
    <property type="project" value="TreeGrafter"/>
</dbReference>
<dbReference type="GO" id="GO:0022857">
    <property type="term" value="F:transmembrane transporter activity"/>
    <property type="evidence" value="ECO:0007669"/>
    <property type="project" value="InterPro"/>
</dbReference>
<evidence type="ECO:0000256" key="4">
    <source>
        <dbReference type="ARBA" id="ARBA00023136"/>
    </source>
</evidence>
<name>A0A427XIY3_9TREE</name>
<feature type="domain" description="Major facilitator superfamily (MFS) profile" evidence="6">
    <location>
        <begin position="68"/>
        <end position="533"/>
    </location>
</feature>
<evidence type="ECO:0000256" key="2">
    <source>
        <dbReference type="ARBA" id="ARBA00022692"/>
    </source>
</evidence>
<feature type="transmembrane region" description="Helical" evidence="5">
    <location>
        <begin position="410"/>
        <end position="430"/>
    </location>
</feature>
<comment type="subcellular location">
    <subcellularLocation>
        <location evidence="1">Membrane</location>
        <topology evidence="1">Multi-pass membrane protein</topology>
    </subcellularLocation>
</comment>
<dbReference type="Pfam" id="PF07690">
    <property type="entry name" value="MFS_1"/>
    <property type="match status" value="1"/>
</dbReference>
<dbReference type="STRING" id="105984.A0A427XIY3"/>
<feature type="transmembrane region" description="Helical" evidence="5">
    <location>
        <begin position="369"/>
        <end position="389"/>
    </location>
</feature>
<feature type="transmembrane region" description="Helical" evidence="5">
    <location>
        <begin position="507"/>
        <end position="528"/>
    </location>
</feature>
<feature type="transmembrane region" description="Helical" evidence="5">
    <location>
        <begin position="475"/>
        <end position="495"/>
    </location>
</feature>
<sequence length="541" mass="58570">MATPTPDEHNDRKPTLAYVEDKEAPISSKDAAMIDGDVHLLDHSGHVRHIPIPSVSPRDPLNWSKQRKILVLIAICWYSVMSLSLVSGIGPVLPTFMHYYIPTGTSPTDVLKLVTWPGLFVGLGNFVFLPLALVIGRRPTFLLSSLMLLGATIGAALSTSFHSNLTARCFQGLGAGITESLLPLIITDMTFTHERGFYFGIYWTTQNILSNVLSIASSYQASSLGWRWYYGIFAVINAFGILLAVLFVPETRFNRPAANINGHVFVTDEYGVQRILSDDEALEIQQEMDLDMTPLSFGQGMRLWNGVTPGGWGMAGRSYVSMLQCLTSPGMLWAVIWAGVMLAIYIGLSLTYANILIGPLGWPEANAGLIQIGQIPAGIAALVFTGKMMDIVAIRNAKANNGIHTPEARLPVTILPSLVGIAATIVYGFADDEPTKYGWPTVVIMNSIFCFSFVSSLIVVTTFGVEVCPLAAGPALVIAVGLKNVVAFAITFGISDLLNTRPGKVTYGILAGILAGASLLAIPVYFFNAKWRRMTSGRVHN</sequence>
<evidence type="ECO:0000259" key="6">
    <source>
        <dbReference type="PROSITE" id="PS50850"/>
    </source>
</evidence>
<dbReference type="PANTHER" id="PTHR23502:SF164">
    <property type="entry name" value="MAJOR FACILITATOR SUPERFAMILY (MFS) PROFILE DOMAIN-CONTAINING PROTEIN"/>
    <property type="match status" value="1"/>
</dbReference>
<feature type="transmembrane region" description="Helical" evidence="5">
    <location>
        <begin position="228"/>
        <end position="248"/>
    </location>
</feature>
<dbReference type="RefSeq" id="XP_028474012.1">
    <property type="nucleotide sequence ID" value="XM_028617549.1"/>
</dbReference>
<evidence type="ECO:0000313" key="7">
    <source>
        <dbReference type="EMBL" id="RSH78865.1"/>
    </source>
</evidence>
<evidence type="ECO:0000256" key="1">
    <source>
        <dbReference type="ARBA" id="ARBA00004141"/>
    </source>
</evidence>
<dbReference type="Gene3D" id="1.20.1250.20">
    <property type="entry name" value="MFS general substrate transporter like domains"/>
    <property type="match status" value="1"/>
</dbReference>
<keyword evidence="4 5" id="KW-0472">Membrane</keyword>